<keyword evidence="1" id="KW-1185">Reference proteome</keyword>
<evidence type="ECO:0000313" key="2">
    <source>
        <dbReference type="WBParaSite" id="Minc3s01593g24980"/>
    </source>
</evidence>
<dbReference type="WBParaSite" id="Minc3s01593g24980">
    <property type="protein sequence ID" value="Minc3s01593g24980"/>
    <property type="gene ID" value="Minc3s01593g24980"/>
</dbReference>
<dbReference type="Proteomes" id="UP000887563">
    <property type="component" value="Unplaced"/>
</dbReference>
<accession>A0A914MBR5</accession>
<sequence length="63" mass="7549">MVEKTRSVRSDKNEALKMTQTSACLKNPNPNIRFLKVDPRFCRITMLNIFFFHPYICFHSHKF</sequence>
<name>A0A914MBR5_MELIC</name>
<protein>
    <submittedName>
        <fullName evidence="2">Ovule protein</fullName>
    </submittedName>
</protein>
<evidence type="ECO:0000313" key="1">
    <source>
        <dbReference type="Proteomes" id="UP000887563"/>
    </source>
</evidence>
<dbReference type="AlphaFoldDB" id="A0A914MBR5"/>
<reference evidence="2" key="1">
    <citation type="submission" date="2022-11" db="UniProtKB">
        <authorList>
            <consortium name="WormBaseParasite"/>
        </authorList>
    </citation>
    <scope>IDENTIFICATION</scope>
</reference>
<organism evidence="1 2">
    <name type="scientific">Meloidogyne incognita</name>
    <name type="common">Southern root-knot nematode worm</name>
    <name type="synonym">Oxyuris incognita</name>
    <dbReference type="NCBI Taxonomy" id="6306"/>
    <lineage>
        <taxon>Eukaryota</taxon>
        <taxon>Metazoa</taxon>
        <taxon>Ecdysozoa</taxon>
        <taxon>Nematoda</taxon>
        <taxon>Chromadorea</taxon>
        <taxon>Rhabditida</taxon>
        <taxon>Tylenchina</taxon>
        <taxon>Tylenchomorpha</taxon>
        <taxon>Tylenchoidea</taxon>
        <taxon>Meloidogynidae</taxon>
        <taxon>Meloidogyninae</taxon>
        <taxon>Meloidogyne</taxon>
        <taxon>Meloidogyne incognita group</taxon>
    </lineage>
</organism>
<proteinExistence type="predicted"/>